<dbReference type="EMBL" id="CP108222">
    <property type="protein sequence ID" value="WTT14376.1"/>
    <property type="molecule type" value="Genomic_DNA"/>
</dbReference>
<feature type="domain" description="Transcriptional repressor PaaX-like C-terminal" evidence="2">
    <location>
        <begin position="172"/>
        <end position="259"/>
    </location>
</feature>
<dbReference type="SUPFAM" id="SSF46785">
    <property type="entry name" value="Winged helix' DNA-binding domain"/>
    <property type="match status" value="1"/>
</dbReference>
<dbReference type="InterPro" id="IPR048846">
    <property type="entry name" value="PaaX-like_central"/>
</dbReference>
<feature type="domain" description="Transcriptional repressor PaaX-like central Cas2-like" evidence="3">
    <location>
        <begin position="89"/>
        <end position="167"/>
    </location>
</feature>
<dbReference type="PANTHER" id="PTHR30319">
    <property type="entry name" value="PHENYLACETIC ACID REGULATOR-RELATED TRANSCRIPTIONAL REPRESSOR"/>
    <property type="match status" value="1"/>
</dbReference>
<accession>A0AAU1ZSH6</accession>
<dbReference type="PANTHER" id="PTHR30319:SF1">
    <property type="entry name" value="TRANSCRIPTIONAL REPRESSOR PAAX"/>
    <property type="match status" value="1"/>
</dbReference>
<dbReference type="InterPro" id="IPR036388">
    <property type="entry name" value="WH-like_DNA-bd_sf"/>
</dbReference>
<dbReference type="Pfam" id="PF20803">
    <property type="entry name" value="PaaX_M"/>
    <property type="match status" value="1"/>
</dbReference>
<dbReference type="InterPro" id="IPR011965">
    <property type="entry name" value="PaaX_trns_reg"/>
</dbReference>
<protein>
    <submittedName>
        <fullName evidence="4">PaaX family transcriptional regulator</fullName>
    </submittedName>
</protein>
<dbReference type="Pfam" id="PF08223">
    <property type="entry name" value="PaaX_C"/>
    <property type="match status" value="1"/>
</dbReference>
<dbReference type="Gene3D" id="1.20.58.1460">
    <property type="match status" value="1"/>
</dbReference>
<reference evidence="4" key="1">
    <citation type="submission" date="2022-10" db="EMBL/GenBank/DDBJ databases">
        <title>The complete genomes of actinobacterial strains from the NBC collection.</title>
        <authorList>
            <person name="Joergensen T.S."/>
            <person name="Alvarez Arevalo M."/>
            <person name="Sterndorff E.B."/>
            <person name="Faurdal D."/>
            <person name="Vuksanovic O."/>
            <person name="Mourched A.-S."/>
            <person name="Charusanti P."/>
            <person name="Shaw S."/>
            <person name="Blin K."/>
            <person name="Weber T."/>
        </authorList>
    </citation>
    <scope>NUCLEOTIDE SEQUENCE</scope>
    <source>
        <strain evidence="4">NBC_00093</strain>
    </source>
</reference>
<dbReference type="InterPro" id="IPR013225">
    <property type="entry name" value="PaaX_C"/>
</dbReference>
<feature type="domain" description="Transcriptional repressor PaaX-like N-terminal" evidence="1">
    <location>
        <begin position="3"/>
        <end position="70"/>
    </location>
</feature>
<evidence type="ECO:0000259" key="1">
    <source>
        <dbReference type="Pfam" id="PF07848"/>
    </source>
</evidence>
<dbReference type="Pfam" id="PF07848">
    <property type="entry name" value="PaaX"/>
    <property type="match status" value="1"/>
</dbReference>
<evidence type="ECO:0000259" key="2">
    <source>
        <dbReference type="Pfam" id="PF08223"/>
    </source>
</evidence>
<dbReference type="GO" id="GO:0006351">
    <property type="term" value="P:DNA-templated transcription"/>
    <property type="evidence" value="ECO:0007669"/>
    <property type="project" value="InterPro"/>
</dbReference>
<gene>
    <name evidence="4" type="ORF">OHA22_02035</name>
</gene>
<dbReference type="InterPro" id="IPR012906">
    <property type="entry name" value="PaaX-like_N"/>
</dbReference>
<organism evidence="4">
    <name type="scientific">Streptomyces sp. NBC_00093</name>
    <dbReference type="NCBI Taxonomy" id="2975649"/>
    <lineage>
        <taxon>Bacteria</taxon>
        <taxon>Bacillati</taxon>
        <taxon>Actinomycetota</taxon>
        <taxon>Actinomycetes</taxon>
        <taxon>Kitasatosporales</taxon>
        <taxon>Streptomycetaceae</taxon>
        <taxon>Streptomyces</taxon>
    </lineage>
</organism>
<evidence type="ECO:0000259" key="3">
    <source>
        <dbReference type="Pfam" id="PF20803"/>
    </source>
</evidence>
<name>A0AAU1ZSH6_9ACTN</name>
<dbReference type="PIRSF" id="PIRSF020623">
    <property type="entry name" value="PaaX"/>
    <property type="match status" value="1"/>
</dbReference>
<dbReference type="Gene3D" id="3.30.70.2650">
    <property type="match status" value="1"/>
</dbReference>
<sequence length="268" mass="30961">MKPRSLVFDLFGDYLRYRDGVVRLRALVALMACFDIPESTVRVVAARMRKEGWLESRREGRETAYALTDASWRLLDEGRTRIFARESGPWDGHWRMVIYTVPEADRALREQLRKRLSWLGFGMLSASVWVSPHDRIAQVRESFADHPSVRLDALHARSEGAAADRDMASRSWDLTALNKEYAELVDRYRPRLARYRAGELRGRDALVERMRLIHDYRLFPFRDPDLPPELLPEGWVGRVAHEVFLEAHGLLRTEAEGYVDLLLAEAGA</sequence>
<dbReference type="Gene3D" id="1.10.10.10">
    <property type="entry name" value="Winged helix-like DNA-binding domain superfamily/Winged helix DNA-binding domain"/>
    <property type="match status" value="1"/>
</dbReference>
<dbReference type="AlphaFoldDB" id="A0AAU1ZSH6"/>
<evidence type="ECO:0000313" key="4">
    <source>
        <dbReference type="EMBL" id="WTT14376.1"/>
    </source>
</evidence>
<proteinExistence type="predicted"/>
<dbReference type="InterPro" id="IPR036390">
    <property type="entry name" value="WH_DNA-bd_sf"/>
</dbReference>